<gene>
    <name evidence="3" type="ORF">PLBR_LOCUS8265</name>
</gene>
<dbReference type="PANTHER" id="PTHR31323:SF1">
    <property type="entry name" value="MECHANOSENSITIVE ION CHANNEL PROTEIN"/>
    <property type="match status" value="1"/>
</dbReference>
<name>A0A3P3YMN9_PLABS</name>
<dbReference type="EMBL" id="OVEO01000016">
    <property type="protein sequence ID" value="SPR01050.1"/>
    <property type="molecule type" value="Genomic_DNA"/>
</dbReference>
<reference evidence="3 4" key="1">
    <citation type="submission" date="2018-03" db="EMBL/GenBank/DDBJ databases">
        <authorList>
            <person name="Fogelqvist J."/>
        </authorList>
    </citation>
    <scope>NUCLEOTIDE SEQUENCE [LARGE SCALE GENOMIC DNA]</scope>
</reference>
<keyword evidence="1" id="KW-1133">Transmembrane helix</keyword>
<evidence type="ECO:0000256" key="1">
    <source>
        <dbReference type="SAM" id="Phobius"/>
    </source>
</evidence>
<dbReference type="InterPro" id="IPR006685">
    <property type="entry name" value="MscS_channel_2nd"/>
</dbReference>
<geneLocation type="mitochondrion" evidence="3"/>
<feature type="domain" description="Mechanosensitive ion channel MscS" evidence="2">
    <location>
        <begin position="424"/>
        <end position="493"/>
    </location>
</feature>
<dbReference type="AlphaFoldDB" id="A0A3P3YMN9"/>
<feature type="transmembrane region" description="Helical" evidence="1">
    <location>
        <begin position="39"/>
        <end position="60"/>
    </location>
</feature>
<keyword evidence="3" id="KW-0496">Mitochondrion</keyword>
<keyword evidence="1" id="KW-0812">Transmembrane</keyword>
<sequence length="601" mass="67409">MQTRVPGNVTSFVVTANEPPAEPAHTKRSRRLCLDRHRLRLTILVTSLMAAMAAFLHGLTTTRPLGLFGIPAVAWLGTPAMIVLLTYVVFCIVKVVMLVVGAVFGTESYFYKMGASSYSKKVSILVALVLLDYVVLRLWFTGAWDTLIERGAHAFWDEWANDDFTSMKVAQMVELVQIAYSMLFFWILLSIGLAVIKRALIVENFLDDIARHRLSMRTLHTLCCDSKGQRQELFSSWEKDDLRLGRTMVVAEIDTIRTQAMRVPLTPAAGTTANSVDRWAYDASESVQVGTVAQMQVLAEQIRQKTLRGSKFLSFDQWSALFEDEGMAQDAWFLYFDDPVDVDQVPGLDLSLAVVKAYERRALLQGEIHHFDQVFNLCMIPATMLWLFAMVFVISTIKNEPSAYLLASMGAMIGGLMFAIQGPICSLVASLIFIFGKPYQVGDRVTLTINGAKGDYVVEKIHVLSTIFRGGDNKCLDVSTATLATIPIFNHRRTTSAVVEIVTTVTNSVTQAQLDALRAGLLDYVRKEQGKWKAQIAFKMTALTTKSLRLHVKAYHRMNWQQTDVIDSHKFDLIEEFRRLQFQIGIPCSDPDARYQVNGAR</sequence>
<dbReference type="Pfam" id="PF00924">
    <property type="entry name" value="MS_channel_2nd"/>
    <property type="match status" value="1"/>
</dbReference>
<dbReference type="PANTHER" id="PTHR31323">
    <property type="entry name" value="MECHANOSENSITIVE ION CHANNEL PROTEIN MSY2"/>
    <property type="match status" value="1"/>
</dbReference>
<feature type="transmembrane region" description="Helical" evidence="1">
    <location>
        <begin position="374"/>
        <end position="397"/>
    </location>
</feature>
<feature type="transmembrane region" description="Helical" evidence="1">
    <location>
        <begin position="122"/>
        <end position="140"/>
    </location>
</feature>
<feature type="transmembrane region" description="Helical" evidence="1">
    <location>
        <begin position="403"/>
        <end position="435"/>
    </location>
</feature>
<organism evidence="3 4">
    <name type="scientific">Plasmodiophora brassicae</name>
    <name type="common">Clubroot disease agent</name>
    <dbReference type="NCBI Taxonomy" id="37360"/>
    <lineage>
        <taxon>Eukaryota</taxon>
        <taxon>Sar</taxon>
        <taxon>Rhizaria</taxon>
        <taxon>Endomyxa</taxon>
        <taxon>Phytomyxea</taxon>
        <taxon>Plasmodiophorida</taxon>
        <taxon>Plasmodiophoridae</taxon>
        <taxon>Plasmodiophora</taxon>
    </lineage>
</organism>
<protein>
    <recommendedName>
        <fullName evidence="2">Mechanosensitive ion channel MscS domain-containing protein</fullName>
    </recommendedName>
</protein>
<proteinExistence type="predicted"/>
<evidence type="ECO:0000259" key="2">
    <source>
        <dbReference type="Pfam" id="PF00924"/>
    </source>
</evidence>
<accession>A0A3P3YMN9</accession>
<keyword evidence="1" id="KW-0472">Membrane</keyword>
<dbReference type="Proteomes" id="UP000290189">
    <property type="component" value="Unassembled WGS sequence"/>
</dbReference>
<evidence type="ECO:0000313" key="4">
    <source>
        <dbReference type="Proteomes" id="UP000290189"/>
    </source>
</evidence>
<evidence type="ECO:0000313" key="3">
    <source>
        <dbReference type="EMBL" id="SPR01050.1"/>
    </source>
</evidence>
<dbReference type="GO" id="GO:0016020">
    <property type="term" value="C:membrane"/>
    <property type="evidence" value="ECO:0007669"/>
    <property type="project" value="InterPro"/>
</dbReference>
<dbReference type="GO" id="GO:0006874">
    <property type="term" value="P:intracellular calcium ion homeostasis"/>
    <property type="evidence" value="ECO:0007669"/>
    <property type="project" value="TreeGrafter"/>
</dbReference>
<dbReference type="GO" id="GO:0005262">
    <property type="term" value="F:calcium channel activity"/>
    <property type="evidence" value="ECO:0007669"/>
    <property type="project" value="TreeGrafter"/>
</dbReference>
<feature type="transmembrane region" description="Helical" evidence="1">
    <location>
        <begin position="175"/>
        <end position="196"/>
    </location>
</feature>
<feature type="transmembrane region" description="Helical" evidence="1">
    <location>
        <begin position="80"/>
        <end position="110"/>
    </location>
</feature>